<evidence type="ECO:0000313" key="1">
    <source>
        <dbReference type="EMBL" id="CAH2040556.1"/>
    </source>
</evidence>
<proteinExistence type="predicted"/>
<dbReference type="PANTHER" id="PTHR31649">
    <property type="entry name" value="AGAP009604-PA"/>
    <property type="match status" value="1"/>
</dbReference>
<dbReference type="SMART" id="SM00696">
    <property type="entry name" value="DM9"/>
    <property type="match status" value="2"/>
</dbReference>
<evidence type="ECO:0000313" key="2">
    <source>
        <dbReference type="Proteomes" id="UP000837857"/>
    </source>
</evidence>
<accession>A0ABN8HV83</accession>
<dbReference type="Proteomes" id="UP000837857">
    <property type="component" value="Chromosome 12"/>
</dbReference>
<sequence>MSNIPPPGGIPPHYPGYPHPPAPGAFTYVPTPVVMPMYPPPQPNPQQPTHVTNYYYPPPPPSQIPPEPEPVIVVQDSGPVIDWAPSTPTTASALSDRALVAGKEGWDNSPLWVIRAHHGGDFVPGKLAVQHRSAYIPHAGKEVPVHNFEVLCAPAHAVRWVQASNGQVPAGAIAAGNTHSAEPLYVGRVQHMRSVTPGKIHPSHGCCYISFAGGEVSYKYYEVLCSVVG</sequence>
<dbReference type="Pfam" id="PF11901">
    <property type="entry name" value="DM9"/>
    <property type="match status" value="1"/>
</dbReference>
<feature type="non-terminal residue" evidence="1">
    <location>
        <position position="229"/>
    </location>
</feature>
<dbReference type="EMBL" id="OW152824">
    <property type="protein sequence ID" value="CAH2040556.1"/>
    <property type="molecule type" value="Genomic_DNA"/>
</dbReference>
<protein>
    <submittedName>
        <fullName evidence="1">Uncharacterized protein</fullName>
    </submittedName>
</protein>
<gene>
    <name evidence="1" type="ORF">IPOD504_LOCUS2649</name>
</gene>
<name>A0ABN8HV83_9NEOP</name>
<dbReference type="PANTHER" id="PTHR31649:SF1">
    <property type="entry name" value="FARNESOIC ACID O-METHYL TRANSFERASE DOMAIN-CONTAINING PROTEIN"/>
    <property type="match status" value="1"/>
</dbReference>
<keyword evidence="2" id="KW-1185">Reference proteome</keyword>
<reference evidence="1" key="1">
    <citation type="submission" date="2022-03" db="EMBL/GenBank/DDBJ databases">
        <authorList>
            <person name="Martin H S."/>
        </authorList>
    </citation>
    <scope>NUCLEOTIDE SEQUENCE</scope>
</reference>
<organism evidence="1 2">
    <name type="scientific">Iphiclides podalirius</name>
    <name type="common">scarce swallowtail</name>
    <dbReference type="NCBI Taxonomy" id="110791"/>
    <lineage>
        <taxon>Eukaryota</taxon>
        <taxon>Metazoa</taxon>
        <taxon>Ecdysozoa</taxon>
        <taxon>Arthropoda</taxon>
        <taxon>Hexapoda</taxon>
        <taxon>Insecta</taxon>
        <taxon>Pterygota</taxon>
        <taxon>Neoptera</taxon>
        <taxon>Endopterygota</taxon>
        <taxon>Lepidoptera</taxon>
        <taxon>Glossata</taxon>
        <taxon>Ditrysia</taxon>
        <taxon>Papilionoidea</taxon>
        <taxon>Papilionidae</taxon>
        <taxon>Papilioninae</taxon>
        <taxon>Iphiclides</taxon>
    </lineage>
</organism>
<dbReference type="InterPro" id="IPR006616">
    <property type="entry name" value="DM9_repeat"/>
</dbReference>